<dbReference type="HOGENOM" id="CLU_1400447_0_0_3"/>
<evidence type="ECO:0000313" key="2">
    <source>
        <dbReference type="Proteomes" id="UP000010472"/>
    </source>
</evidence>
<sequence>MAKKLTAFIDPRTLKPTLSDISQAVKKPAEKLSTPTDKQWKWATIFYAVIEGEGAIFGSYRRLSVWVEAVINLLNSCNDWQTLEEIIASTEAELEHYRYRDEHKQQLQEVLTLAATRLQELKQKAAGLIKAWNWARGWEAILRACGNEESLNIAVQLYKAQRQQFSDYPDAIANVIHSGKQHRQHLRSSINSLI</sequence>
<protein>
    <submittedName>
        <fullName evidence="1">Uncharacterized protein</fullName>
    </submittedName>
</protein>
<accession>K9W1I9</accession>
<dbReference type="AlphaFoldDB" id="K9W1I9"/>
<dbReference type="STRING" id="1173022.Cri9333_2818"/>
<gene>
    <name evidence="1" type="ORF">Cri9333_2818</name>
</gene>
<evidence type="ECO:0000313" key="1">
    <source>
        <dbReference type="EMBL" id="AFZ13664.1"/>
    </source>
</evidence>
<organism evidence="1 2">
    <name type="scientific">Crinalium epipsammum PCC 9333</name>
    <dbReference type="NCBI Taxonomy" id="1173022"/>
    <lineage>
        <taxon>Bacteria</taxon>
        <taxon>Bacillati</taxon>
        <taxon>Cyanobacteriota</taxon>
        <taxon>Cyanophyceae</taxon>
        <taxon>Gomontiellales</taxon>
        <taxon>Gomontiellaceae</taxon>
        <taxon>Crinalium</taxon>
    </lineage>
</organism>
<proteinExistence type="predicted"/>
<dbReference type="Proteomes" id="UP000010472">
    <property type="component" value="Chromosome"/>
</dbReference>
<dbReference type="OrthoDB" id="453653at2"/>
<reference evidence="1 2" key="1">
    <citation type="submission" date="2012-06" db="EMBL/GenBank/DDBJ databases">
        <title>Finished chromosome of genome of Crinalium epipsammum PCC 9333.</title>
        <authorList>
            <consortium name="US DOE Joint Genome Institute"/>
            <person name="Gugger M."/>
            <person name="Coursin T."/>
            <person name="Rippka R."/>
            <person name="Tandeau De Marsac N."/>
            <person name="Huntemann M."/>
            <person name="Wei C.-L."/>
            <person name="Han J."/>
            <person name="Detter J.C."/>
            <person name="Han C."/>
            <person name="Tapia R."/>
            <person name="Davenport K."/>
            <person name="Daligault H."/>
            <person name="Erkkila T."/>
            <person name="Gu W."/>
            <person name="Munk A.C.C."/>
            <person name="Teshima H."/>
            <person name="Xu Y."/>
            <person name="Chain P."/>
            <person name="Chen A."/>
            <person name="Krypides N."/>
            <person name="Mavromatis K."/>
            <person name="Markowitz V."/>
            <person name="Szeto E."/>
            <person name="Ivanova N."/>
            <person name="Mikhailova N."/>
            <person name="Ovchinnikova G."/>
            <person name="Pagani I."/>
            <person name="Pati A."/>
            <person name="Goodwin L."/>
            <person name="Peters L."/>
            <person name="Pitluck S."/>
            <person name="Woyke T."/>
            <person name="Kerfeld C."/>
        </authorList>
    </citation>
    <scope>NUCLEOTIDE SEQUENCE [LARGE SCALE GENOMIC DNA]</scope>
    <source>
        <strain evidence="1 2">PCC 9333</strain>
    </source>
</reference>
<dbReference type="KEGG" id="cep:Cri9333_2818"/>
<dbReference type="RefSeq" id="WP_015203773.1">
    <property type="nucleotide sequence ID" value="NC_019753.1"/>
</dbReference>
<dbReference type="EMBL" id="CP003620">
    <property type="protein sequence ID" value="AFZ13664.1"/>
    <property type="molecule type" value="Genomic_DNA"/>
</dbReference>
<keyword evidence="2" id="KW-1185">Reference proteome</keyword>
<dbReference type="eggNOG" id="ENOG50344GM">
    <property type="taxonomic scope" value="Bacteria"/>
</dbReference>
<name>K9W1I9_9CYAN</name>